<dbReference type="AlphaFoldDB" id="A0AAV4D5I4"/>
<proteinExistence type="predicted"/>
<feature type="region of interest" description="Disordered" evidence="1">
    <location>
        <begin position="44"/>
        <end position="70"/>
    </location>
</feature>
<dbReference type="Proteomes" id="UP000735302">
    <property type="component" value="Unassembled WGS sequence"/>
</dbReference>
<protein>
    <submittedName>
        <fullName evidence="2">Uncharacterized protein</fullName>
    </submittedName>
</protein>
<evidence type="ECO:0000313" key="3">
    <source>
        <dbReference type="Proteomes" id="UP000735302"/>
    </source>
</evidence>
<dbReference type="EMBL" id="BLXT01007492">
    <property type="protein sequence ID" value="GFO39424.1"/>
    <property type="molecule type" value="Genomic_DNA"/>
</dbReference>
<feature type="region of interest" description="Disordered" evidence="1">
    <location>
        <begin position="1"/>
        <end position="31"/>
    </location>
</feature>
<sequence>MHKELDTIQMDQNTKHKDQDATHKDQETVQKDQDVLAVMKHLEQQEQAPAAVAKDESADDSKRACGHRTRSWEYRLEVVHQN</sequence>
<feature type="compositionally biased region" description="Basic and acidic residues" evidence="1">
    <location>
        <begin position="13"/>
        <end position="31"/>
    </location>
</feature>
<feature type="compositionally biased region" description="Basic and acidic residues" evidence="1">
    <location>
        <begin position="53"/>
        <end position="63"/>
    </location>
</feature>
<name>A0AAV4D5I4_9GAST</name>
<reference evidence="2 3" key="1">
    <citation type="journal article" date="2021" name="Elife">
        <title>Chloroplast acquisition without the gene transfer in kleptoplastic sea slugs, Plakobranchus ocellatus.</title>
        <authorList>
            <person name="Maeda T."/>
            <person name="Takahashi S."/>
            <person name="Yoshida T."/>
            <person name="Shimamura S."/>
            <person name="Takaki Y."/>
            <person name="Nagai Y."/>
            <person name="Toyoda A."/>
            <person name="Suzuki Y."/>
            <person name="Arimoto A."/>
            <person name="Ishii H."/>
            <person name="Satoh N."/>
            <person name="Nishiyama T."/>
            <person name="Hasebe M."/>
            <person name="Maruyama T."/>
            <person name="Minagawa J."/>
            <person name="Obokata J."/>
            <person name="Shigenobu S."/>
        </authorList>
    </citation>
    <scope>NUCLEOTIDE SEQUENCE [LARGE SCALE GENOMIC DNA]</scope>
</reference>
<keyword evidence="3" id="KW-1185">Reference proteome</keyword>
<evidence type="ECO:0000313" key="2">
    <source>
        <dbReference type="EMBL" id="GFO39424.1"/>
    </source>
</evidence>
<accession>A0AAV4D5I4</accession>
<evidence type="ECO:0000256" key="1">
    <source>
        <dbReference type="SAM" id="MobiDB-lite"/>
    </source>
</evidence>
<comment type="caution">
    <text evidence="2">The sequence shown here is derived from an EMBL/GenBank/DDBJ whole genome shotgun (WGS) entry which is preliminary data.</text>
</comment>
<gene>
    <name evidence="2" type="ORF">PoB_006592900</name>
</gene>
<organism evidence="2 3">
    <name type="scientific">Plakobranchus ocellatus</name>
    <dbReference type="NCBI Taxonomy" id="259542"/>
    <lineage>
        <taxon>Eukaryota</taxon>
        <taxon>Metazoa</taxon>
        <taxon>Spiralia</taxon>
        <taxon>Lophotrochozoa</taxon>
        <taxon>Mollusca</taxon>
        <taxon>Gastropoda</taxon>
        <taxon>Heterobranchia</taxon>
        <taxon>Euthyneura</taxon>
        <taxon>Panpulmonata</taxon>
        <taxon>Sacoglossa</taxon>
        <taxon>Placobranchoidea</taxon>
        <taxon>Plakobranchidae</taxon>
        <taxon>Plakobranchus</taxon>
    </lineage>
</organism>